<organism evidence="2 3">
    <name type="scientific">Parerythrobacter lacustris</name>
    <dbReference type="NCBI Taxonomy" id="2969984"/>
    <lineage>
        <taxon>Bacteria</taxon>
        <taxon>Pseudomonadati</taxon>
        <taxon>Pseudomonadota</taxon>
        <taxon>Alphaproteobacteria</taxon>
        <taxon>Sphingomonadales</taxon>
        <taxon>Erythrobacteraceae</taxon>
        <taxon>Parerythrobacter</taxon>
    </lineage>
</organism>
<dbReference type="InterPro" id="IPR053164">
    <property type="entry name" value="IS1016-like_transposase"/>
</dbReference>
<dbReference type="NCBIfam" id="NF033547">
    <property type="entry name" value="transpos_IS1595"/>
    <property type="match status" value="1"/>
</dbReference>
<proteinExistence type="predicted"/>
<dbReference type="Pfam" id="PF12762">
    <property type="entry name" value="DDE_Tnp_IS1595"/>
    <property type="match status" value="1"/>
</dbReference>
<protein>
    <submittedName>
        <fullName evidence="2">IS1595 family transposase</fullName>
    </submittedName>
</protein>
<reference evidence="2 3" key="1">
    <citation type="submission" date="2022-08" db="EMBL/GenBank/DDBJ databases">
        <title>Polyphasic taxonomy analysis of Qipengyuania sp.RS5-5.</title>
        <authorList>
            <person name="Xamxidin M."/>
            <person name="Wu M."/>
        </authorList>
    </citation>
    <scope>NUCLEOTIDE SEQUENCE [LARGE SCALE GENOMIC DNA]</scope>
    <source>
        <strain evidence="2 3">RS5-5</strain>
    </source>
</reference>
<evidence type="ECO:0000313" key="3">
    <source>
        <dbReference type="Proteomes" id="UP001206067"/>
    </source>
</evidence>
<keyword evidence="3" id="KW-1185">Reference proteome</keyword>
<dbReference type="InterPro" id="IPR024445">
    <property type="entry name" value="Tnp_ISXO2-like"/>
</dbReference>
<feature type="domain" description="ISXO2-like transposase" evidence="1">
    <location>
        <begin position="130"/>
        <end position="274"/>
    </location>
</feature>
<dbReference type="Proteomes" id="UP001206067">
    <property type="component" value="Unassembled WGS sequence"/>
</dbReference>
<comment type="caution">
    <text evidence="2">The sequence shown here is derived from an EMBL/GenBank/DDBJ whole genome shotgun (WGS) entry which is preliminary data.</text>
</comment>
<dbReference type="RefSeq" id="WP_257595092.1">
    <property type="nucleotide sequence ID" value="NZ_JANKHH010000003.1"/>
</dbReference>
<dbReference type="PANTHER" id="PTHR47163">
    <property type="entry name" value="DDE_TNP_IS1595 DOMAIN-CONTAINING PROTEIN"/>
    <property type="match status" value="1"/>
</dbReference>
<dbReference type="InterPro" id="IPR024442">
    <property type="entry name" value="Transposase_Zn_ribbon"/>
</dbReference>
<accession>A0ABT1XNT7</accession>
<dbReference type="SMART" id="SM01126">
    <property type="entry name" value="DDE_Tnp_IS1595"/>
    <property type="match status" value="1"/>
</dbReference>
<gene>
    <name evidence="2" type="ORF">NSO95_05150</name>
</gene>
<dbReference type="PANTHER" id="PTHR47163:SF2">
    <property type="entry name" value="SI:DKEY-17M8.2"/>
    <property type="match status" value="1"/>
</dbReference>
<name>A0ABT1XNT7_9SPHN</name>
<evidence type="ECO:0000313" key="2">
    <source>
        <dbReference type="EMBL" id="MCR2833323.1"/>
    </source>
</evidence>
<dbReference type="EMBL" id="JANKHH010000003">
    <property type="protein sequence ID" value="MCR2833323.1"/>
    <property type="molecule type" value="Genomic_DNA"/>
</dbReference>
<sequence>MAKKAITLRQFQARFPTEESCLEHLKLVRFGERHECEKCGKEAKFYRIAKRRSYGCEHCGHQLYPTAGTPFHRTRTSLRDWFHVMFLFTTSRSGVAAKEVERQLGVTYKTAWRMCHEIRKYMALVDGDPPLGGEDTVVEIDETFLGGYRAGGMGGKGKTIVLGMRERNGDVITRVVESRRSADIMPHIAGNVLPLTEIHTDELNGYKGIPFVAGFTHKRVNHSAGEYVCRKSGATVNGLEGYWSQLKRSINGTHIHVSQKHLSKYLGEFEFRHNWRAFPHAMLPELMASFGRC</sequence>
<evidence type="ECO:0000259" key="1">
    <source>
        <dbReference type="SMART" id="SM01126"/>
    </source>
</evidence>
<dbReference type="Pfam" id="PF12760">
    <property type="entry name" value="Zn_ribbon_IS1595"/>
    <property type="match status" value="1"/>
</dbReference>